<comment type="caution">
    <text evidence="1">The sequence shown here is derived from an EMBL/GenBank/DDBJ whole genome shotgun (WGS) entry which is preliminary data.</text>
</comment>
<evidence type="ECO:0000313" key="1">
    <source>
        <dbReference type="EMBL" id="KAF0321878.1"/>
    </source>
</evidence>
<evidence type="ECO:0000313" key="2">
    <source>
        <dbReference type="Proteomes" id="UP000434172"/>
    </source>
</evidence>
<accession>A0A8H3ZJS6</accession>
<reference evidence="1 2" key="1">
    <citation type="submission" date="2019-12" db="EMBL/GenBank/DDBJ databases">
        <title>A genome sequence resource for the geographically widespread anthracnose pathogen Colletotrichum asianum.</title>
        <authorList>
            <person name="Meng Y."/>
        </authorList>
    </citation>
    <scope>NUCLEOTIDE SEQUENCE [LARGE SCALE GENOMIC DNA]</scope>
    <source>
        <strain evidence="1 2">ICMP 18580</strain>
    </source>
</reference>
<proteinExistence type="predicted"/>
<sequence length="131" mass="14868">LIPDSASNAYALFPPPASSPLPDYPPPTHVAAQPQNAPAAFLHSTQQKRRQSLNEAWKSSSALHHYRQTPWTKTISRFEVLLPKNGILHAKEEHRNWQSIVSFSRNYPAFAKQWYSAFAPTCYPEPTQWVA</sequence>
<gene>
    <name evidence="1" type="ORF">GQ607_010811</name>
</gene>
<feature type="non-terminal residue" evidence="1">
    <location>
        <position position="1"/>
    </location>
</feature>
<dbReference type="Proteomes" id="UP000434172">
    <property type="component" value="Unassembled WGS sequence"/>
</dbReference>
<dbReference type="EMBL" id="WOWK01000066">
    <property type="protein sequence ID" value="KAF0321878.1"/>
    <property type="molecule type" value="Genomic_DNA"/>
</dbReference>
<dbReference type="AlphaFoldDB" id="A0A8H3ZJS6"/>
<keyword evidence="2" id="KW-1185">Reference proteome</keyword>
<name>A0A8H3ZJS6_9PEZI</name>
<organism evidence="1 2">
    <name type="scientific">Colletotrichum asianum</name>
    <dbReference type="NCBI Taxonomy" id="702518"/>
    <lineage>
        <taxon>Eukaryota</taxon>
        <taxon>Fungi</taxon>
        <taxon>Dikarya</taxon>
        <taxon>Ascomycota</taxon>
        <taxon>Pezizomycotina</taxon>
        <taxon>Sordariomycetes</taxon>
        <taxon>Hypocreomycetidae</taxon>
        <taxon>Glomerellales</taxon>
        <taxon>Glomerellaceae</taxon>
        <taxon>Colletotrichum</taxon>
        <taxon>Colletotrichum gloeosporioides species complex</taxon>
    </lineage>
</organism>
<protein>
    <submittedName>
        <fullName evidence="1">Uncharacterized protein</fullName>
    </submittedName>
</protein>